<reference evidence="1 2" key="1">
    <citation type="submission" date="2020-10" db="EMBL/GenBank/DDBJ databases">
        <title>Blautia liquoris sp.nov., isolated from the mud in a fermentation cellar used for the production of Chinese strong-flavoured liquor.</title>
        <authorList>
            <person name="Lu L."/>
        </authorList>
    </citation>
    <scope>NUCLEOTIDE SEQUENCE [LARGE SCALE GENOMIC DNA]</scope>
    <source>
        <strain evidence="1 2">LZLJ-3</strain>
    </source>
</reference>
<dbReference type="EMBL" id="CP063304">
    <property type="protein sequence ID" value="QOV18457.1"/>
    <property type="molecule type" value="Genomic_DNA"/>
</dbReference>
<organism evidence="1 2">
    <name type="scientific">Blautia liquoris</name>
    <dbReference type="NCBI Taxonomy" id="2779518"/>
    <lineage>
        <taxon>Bacteria</taxon>
        <taxon>Bacillati</taxon>
        <taxon>Bacillota</taxon>
        <taxon>Clostridia</taxon>
        <taxon>Lachnospirales</taxon>
        <taxon>Lachnospiraceae</taxon>
        <taxon>Blautia</taxon>
    </lineage>
</organism>
<sequence>MKKYELIHEVYDLCNGRPDSRIEEIETDNLDEYLKGRISKAATYEKDERDDDSVLYTVMTNGQKENYTFSPIS</sequence>
<dbReference type="Proteomes" id="UP000593601">
    <property type="component" value="Chromosome"/>
</dbReference>
<gene>
    <name evidence="1" type="ORF">INP51_10570</name>
</gene>
<dbReference type="RefSeq" id="WP_193734819.1">
    <property type="nucleotide sequence ID" value="NZ_CP063304.1"/>
</dbReference>
<name>A0A7M2RFX2_9FIRM</name>
<keyword evidence="2" id="KW-1185">Reference proteome</keyword>
<dbReference type="AlphaFoldDB" id="A0A7M2RFX2"/>
<keyword evidence="1" id="KW-0012">Acyltransferase</keyword>
<keyword evidence="1" id="KW-0808">Transferase</keyword>
<protein>
    <submittedName>
        <fullName evidence="1">Acyl-ACP--UDP-N- acetylglucosamine O-acyltransferase</fullName>
    </submittedName>
</protein>
<proteinExistence type="predicted"/>
<dbReference type="KEGG" id="bliq:INP51_10570"/>
<dbReference type="GO" id="GO:0016746">
    <property type="term" value="F:acyltransferase activity"/>
    <property type="evidence" value="ECO:0007669"/>
    <property type="project" value="UniProtKB-KW"/>
</dbReference>
<accession>A0A7M2RFX2</accession>
<evidence type="ECO:0000313" key="1">
    <source>
        <dbReference type="EMBL" id="QOV18457.1"/>
    </source>
</evidence>
<evidence type="ECO:0000313" key="2">
    <source>
        <dbReference type="Proteomes" id="UP000593601"/>
    </source>
</evidence>